<dbReference type="GO" id="GO:0000272">
    <property type="term" value="P:polysaccharide catabolic process"/>
    <property type="evidence" value="ECO:0007669"/>
    <property type="project" value="UniProtKB-KW"/>
</dbReference>
<evidence type="ECO:0000256" key="8">
    <source>
        <dbReference type="RuleBase" id="RU004453"/>
    </source>
</evidence>
<evidence type="ECO:0000256" key="6">
    <source>
        <dbReference type="ARBA" id="ARBA00023326"/>
    </source>
</evidence>
<feature type="chain" id="PRO_5005202240" evidence="10">
    <location>
        <begin position="25"/>
        <end position="362"/>
    </location>
</feature>
<feature type="domain" description="GH18" evidence="11">
    <location>
        <begin position="65"/>
        <end position="362"/>
    </location>
</feature>
<protein>
    <submittedName>
        <fullName evidence="12">Glycoside hydrolase</fullName>
    </submittedName>
</protein>
<evidence type="ECO:0000256" key="3">
    <source>
        <dbReference type="ARBA" id="ARBA00023024"/>
    </source>
</evidence>
<keyword evidence="5 7" id="KW-0326">Glycosidase</keyword>
<feature type="region of interest" description="Disordered" evidence="9">
    <location>
        <begin position="35"/>
        <end position="60"/>
    </location>
</feature>
<evidence type="ECO:0000256" key="7">
    <source>
        <dbReference type="RuleBase" id="RU000489"/>
    </source>
</evidence>
<dbReference type="GO" id="GO:0008843">
    <property type="term" value="F:endochitinase activity"/>
    <property type="evidence" value="ECO:0007669"/>
    <property type="project" value="UniProtKB-EC"/>
</dbReference>
<dbReference type="AlphaFoldDB" id="A0A0H2SME0"/>
<reference evidence="12 13" key="1">
    <citation type="submission" date="2015-04" db="EMBL/GenBank/DDBJ databases">
        <title>Complete genome sequence of Schizopora paradoxa KUC8140, a cosmopolitan wood degrader in East Asia.</title>
        <authorList>
            <consortium name="DOE Joint Genome Institute"/>
            <person name="Min B."/>
            <person name="Park H."/>
            <person name="Jang Y."/>
            <person name="Kim J.-J."/>
            <person name="Kim K.H."/>
            <person name="Pangilinan J."/>
            <person name="Lipzen A."/>
            <person name="Riley R."/>
            <person name="Grigoriev I.V."/>
            <person name="Spatafora J.W."/>
            <person name="Choi I.-G."/>
        </authorList>
    </citation>
    <scope>NUCLEOTIDE SEQUENCE [LARGE SCALE GENOMIC DNA]</scope>
    <source>
        <strain evidence="12 13">KUC8140</strain>
    </source>
</reference>
<dbReference type="InterPro" id="IPR017853">
    <property type="entry name" value="GH"/>
</dbReference>
<accession>A0A0H2SME0</accession>
<keyword evidence="6" id="KW-0624">Polysaccharide degradation</keyword>
<keyword evidence="13" id="KW-1185">Reference proteome</keyword>
<dbReference type="InterPro" id="IPR001223">
    <property type="entry name" value="Glyco_hydro18_cat"/>
</dbReference>
<evidence type="ECO:0000256" key="10">
    <source>
        <dbReference type="SAM" id="SignalP"/>
    </source>
</evidence>
<feature type="signal peptide" evidence="10">
    <location>
        <begin position="1"/>
        <end position="24"/>
    </location>
</feature>
<proteinExistence type="inferred from homology"/>
<keyword evidence="2 7" id="KW-0378">Hydrolase</keyword>
<dbReference type="EMBL" id="KQ085896">
    <property type="protein sequence ID" value="KLO18266.1"/>
    <property type="molecule type" value="Genomic_DNA"/>
</dbReference>
<name>A0A0H2SME0_9AGAM</name>
<evidence type="ECO:0000256" key="1">
    <source>
        <dbReference type="ARBA" id="ARBA00000822"/>
    </source>
</evidence>
<dbReference type="GO" id="GO:0006032">
    <property type="term" value="P:chitin catabolic process"/>
    <property type="evidence" value="ECO:0007669"/>
    <property type="project" value="UniProtKB-KW"/>
</dbReference>
<evidence type="ECO:0000259" key="11">
    <source>
        <dbReference type="PROSITE" id="PS51910"/>
    </source>
</evidence>
<keyword evidence="3" id="KW-0146">Chitin degradation</keyword>
<dbReference type="Gene3D" id="3.20.20.80">
    <property type="entry name" value="Glycosidases"/>
    <property type="match status" value="1"/>
</dbReference>
<dbReference type="PROSITE" id="PS01095">
    <property type="entry name" value="GH18_1"/>
    <property type="match status" value="1"/>
</dbReference>
<dbReference type="PROSITE" id="PS51910">
    <property type="entry name" value="GH18_2"/>
    <property type="match status" value="1"/>
</dbReference>
<evidence type="ECO:0000313" key="13">
    <source>
        <dbReference type="Proteomes" id="UP000053477"/>
    </source>
</evidence>
<evidence type="ECO:0000256" key="9">
    <source>
        <dbReference type="SAM" id="MobiDB-lite"/>
    </source>
</evidence>
<dbReference type="InterPro" id="IPR001579">
    <property type="entry name" value="Glyco_hydro_18_chit_AS"/>
</dbReference>
<organism evidence="12 13">
    <name type="scientific">Schizopora paradoxa</name>
    <dbReference type="NCBI Taxonomy" id="27342"/>
    <lineage>
        <taxon>Eukaryota</taxon>
        <taxon>Fungi</taxon>
        <taxon>Dikarya</taxon>
        <taxon>Basidiomycota</taxon>
        <taxon>Agaricomycotina</taxon>
        <taxon>Agaricomycetes</taxon>
        <taxon>Hymenochaetales</taxon>
        <taxon>Schizoporaceae</taxon>
        <taxon>Schizopora</taxon>
    </lineage>
</organism>
<comment type="similarity">
    <text evidence="8">Belongs to the glycosyl hydrolase 18 family.</text>
</comment>
<dbReference type="Pfam" id="PF00704">
    <property type="entry name" value="Glyco_hydro_18"/>
    <property type="match status" value="1"/>
</dbReference>
<keyword evidence="10" id="KW-0732">Signal</keyword>
<evidence type="ECO:0000256" key="5">
    <source>
        <dbReference type="ARBA" id="ARBA00023295"/>
    </source>
</evidence>
<evidence type="ECO:0000256" key="4">
    <source>
        <dbReference type="ARBA" id="ARBA00023277"/>
    </source>
</evidence>
<dbReference type="SUPFAM" id="SSF51445">
    <property type="entry name" value="(Trans)glycosidases"/>
    <property type="match status" value="1"/>
</dbReference>
<evidence type="ECO:0000256" key="2">
    <source>
        <dbReference type="ARBA" id="ARBA00022801"/>
    </source>
</evidence>
<keyword evidence="4" id="KW-0119">Carbohydrate metabolism</keyword>
<gene>
    <name evidence="12" type="ORF">SCHPADRAFT_127132</name>
</gene>
<sequence>MPSRLCAMLTFFVLFFTFTLTANAAYIGTKRDGYAGRARAAPPPPPSTSASAVASNSTGNSTQETRFVIYNDEFISGQTGFPEPSELKGYNVLILSFLIAKGPVDQAAAWSSLDSSTRTSLKASYEAAGIKVLVSAFGETETPTTNNTDPVATANQMAAWVKKYGLDGLDIDYEDLEAMNKGNGKAEAWLTTFTKTARAALPEGKYLITHAREYLSLFFEDTSLLQIAAVAPWFSTEGYGGGAYLTVNKNVGSMIDWYNIQFYNQGNDAYNTCENLLTTSTSDFPKTSIFEIAKSGVSLNKLVIGKPCKASDADNGFMAPNTLGECISQAKAKGWSAGAMTWEYSSASAGWIGGVRSKAFVQ</sequence>
<dbReference type="InParanoid" id="A0A0H2SME0"/>
<feature type="compositionally biased region" description="Low complexity" evidence="9">
    <location>
        <begin position="48"/>
        <end position="60"/>
    </location>
</feature>
<dbReference type="OrthoDB" id="3012298at2759"/>
<dbReference type="Proteomes" id="UP000053477">
    <property type="component" value="Unassembled WGS sequence"/>
</dbReference>
<comment type="catalytic activity">
    <reaction evidence="1">
        <text>Random endo-hydrolysis of N-acetyl-beta-D-glucosaminide (1-&gt;4)-beta-linkages in chitin and chitodextrins.</text>
        <dbReference type="EC" id="3.2.1.14"/>
    </reaction>
</comment>
<evidence type="ECO:0000313" key="12">
    <source>
        <dbReference type="EMBL" id="KLO18266.1"/>
    </source>
</evidence>